<name>A0A1G2URY3_9BACT</name>
<dbReference type="SUPFAM" id="SSF55608">
    <property type="entry name" value="Homing endonucleases"/>
    <property type="match status" value="1"/>
</dbReference>
<reference evidence="2 3" key="1">
    <citation type="journal article" date="2016" name="Nat. Commun.">
        <title>Thousands of microbial genomes shed light on interconnected biogeochemical processes in an aquifer system.</title>
        <authorList>
            <person name="Anantharaman K."/>
            <person name="Brown C.T."/>
            <person name="Hug L.A."/>
            <person name="Sharon I."/>
            <person name="Castelle C.J."/>
            <person name="Probst A.J."/>
            <person name="Thomas B.C."/>
            <person name="Singh A."/>
            <person name="Wilkins M.J."/>
            <person name="Karaoz U."/>
            <person name="Brodie E.L."/>
            <person name="Williams K.H."/>
            <person name="Hubbard S.S."/>
            <person name="Banfield J.F."/>
        </authorList>
    </citation>
    <scope>NUCLEOTIDE SEQUENCE [LARGE SCALE GENOMIC DNA]</scope>
</reference>
<dbReference type="PANTHER" id="PTHR47539:SF1">
    <property type="entry name" value="PENTATRICOPEPTIDE REPEAT-CONTAINING PROTEIN OTP51, CHLOROPLASTIC"/>
    <property type="match status" value="1"/>
</dbReference>
<dbReference type="GO" id="GO:0048564">
    <property type="term" value="P:photosystem I assembly"/>
    <property type="evidence" value="ECO:0007669"/>
    <property type="project" value="TreeGrafter"/>
</dbReference>
<dbReference type="InterPro" id="IPR027434">
    <property type="entry name" value="Homing_endonucl"/>
</dbReference>
<gene>
    <name evidence="2" type="ORF">A3G99_00835</name>
</gene>
<comment type="caution">
    <text evidence="2">The sequence shown here is derived from an EMBL/GenBank/DDBJ whole genome shotgun (WGS) entry which is preliminary data.</text>
</comment>
<accession>A0A1G2URY3</accession>
<dbReference type="PANTHER" id="PTHR47539">
    <property type="entry name" value="PENTATRICOPEPTIDE REPEAT-CONTAINING PROTEIN OTP51, CHLOROPLASTIC"/>
    <property type="match status" value="1"/>
</dbReference>
<dbReference type="GO" id="GO:0045292">
    <property type="term" value="P:mRNA cis splicing, via spliceosome"/>
    <property type="evidence" value="ECO:0007669"/>
    <property type="project" value="TreeGrafter"/>
</dbReference>
<evidence type="ECO:0000313" key="2">
    <source>
        <dbReference type="EMBL" id="OHB12165.1"/>
    </source>
</evidence>
<dbReference type="InterPro" id="IPR052500">
    <property type="entry name" value="Chloro/Mito_RNA_Process"/>
</dbReference>
<dbReference type="Gene3D" id="3.10.28.10">
    <property type="entry name" value="Homing endonucleases"/>
    <property type="match status" value="2"/>
</dbReference>
<organism evidence="2 3">
    <name type="scientific">Candidatus Zambryskibacteria bacterium RIFCSPLOWO2_12_FULL_39_23</name>
    <dbReference type="NCBI Taxonomy" id="1802776"/>
    <lineage>
        <taxon>Bacteria</taxon>
        <taxon>Candidatus Zambryskiibacteriota</taxon>
    </lineage>
</organism>
<dbReference type="GO" id="GO:0000373">
    <property type="term" value="P:Group II intron splicing"/>
    <property type="evidence" value="ECO:0007669"/>
    <property type="project" value="TreeGrafter"/>
</dbReference>
<dbReference type="InterPro" id="IPR004860">
    <property type="entry name" value="LAGLIDADG_dom"/>
</dbReference>
<proteinExistence type="predicted"/>
<dbReference type="Proteomes" id="UP000176558">
    <property type="component" value="Unassembled WGS sequence"/>
</dbReference>
<dbReference type="EMBL" id="MHWT01000021">
    <property type="protein sequence ID" value="OHB12165.1"/>
    <property type="molecule type" value="Genomic_DNA"/>
</dbReference>
<protein>
    <recommendedName>
        <fullName evidence="1">Homing endonuclease LAGLIDADG domain-containing protein</fullName>
    </recommendedName>
</protein>
<dbReference type="GO" id="GO:0004519">
    <property type="term" value="F:endonuclease activity"/>
    <property type="evidence" value="ECO:0007669"/>
    <property type="project" value="InterPro"/>
</dbReference>
<sequence>MRSKEIEDYKKNLELTSKQRDIIVGLTLGDGHLETQNNGKTYKLKIEHSVIQKEYLDWLHKELHNWVRMTPKIRLKNNKPFSYHFSTYSHELLKFYGEQFYSRKKKIIPNSIHELLTPLSLAIWFMDDGSLKSKKHNTYIIHTLGYKRDELKRIQNVLSKKFDIETKLHVQKQKYLRLYIISESAEKFRNIVSPYIIPSLRYKLGNKMPKE</sequence>
<evidence type="ECO:0000259" key="1">
    <source>
        <dbReference type="Pfam" id="PF03161"/>
    </source>
</evidence>
<dbReference type="Pfam" id="PF03161">
    <property type="entry name" value="LAGLIDADG_2"/>
    <property type="match status" value="1"/>
</dbReference>
<dbReference type="AlphaFoldDB" id="A0A1G2URY3"/>
<evidence type="ECO:0000313" key="3">
    <source>
        <dbReference type="Proteomes" id="UP000176558"/>
    </source>
</evidence>
<feature type="domain" description="Homing endonuclease LAGLIDADG" evidence="1">
    <location>
        <begin position="20"/>
        <end position="188"/>
    </location>
</feature>